<evidence type="ECO:0000256" key="5">
    <source>
        <dbReference type="ARBA" id="ARBA00022963"/>
    </source>
</evidence>
<keyword evidence="8" id="KW-0472">Membrane</keyword>
<keyword evidence="6" id="KW-1133">Transmembrane helix</keyword>
<dbReference type="InterPro" id="IPR016035">
    <property type="entry name" value="Acyl_Trfase/lysoPLipase"/>
</dbReference>
<accession>A0ABY5R6U8</accession>
<sequence length="770" mass="84061">MDQAGNGEYLPLVGDFMSFNEIIETLNRQGHEFSFKQVPKDVFATLFPGAAEVAETFSYFEAHTYLGSNSSDEIALANKNSRQASEQVRDVGSSEFPGPKDGRRERRGGLIVALAGSQRWPSGQSGASAVRRLSCVVSFGMASSTLEETKVMDSQGMAQMSSVDSLAASLLSATLMFDRASLLALEALAAESDRRVLRRGEVLVREGDASDRFFIVLSGRFTVHKGDSTSSVAEIAQGELIGEIGFFAGLPRTATVLAARDSIVLEIGRNHFEKAAETLPSLKEAVTVFLARRFATQSPSSSRLKEPAKIRTLAIIAAGGSRISPVLIQHLRQAFDAATRARFVSRLDIQAKFPGLPIDDQPILNWLNELEAEAQFIVYVADEEPNEWTQICIRQADTVLLLANASCSPRLNPSEELTLSVHPPSTSRLVLIHDSRSAAVSGTSAWLDERPYVDQHHHVALDDGSDFQRLVRFISGKALGFVAAGGGSLGSAHLGVYKAFVEAGACFDYLGGTSSGAAMMAGFARGLDAEQIDRGTHNIFIKSRAFRRPTLPHFALLDHKAFDRALRLEYGDVLIEDLWLPFFALSTNLSSRQPHVHRRGKLWHAVRASGSIPGVLPPFFTDDGDMLVDGAIMNNLPLEQMKELKTGPNVIVTFGSSAPQKYDIDYDRIPGASELALALLNPFGRARLPRVPSMLQVIASSMLAHRPQDIAVGEEDILVCPELSNTISFMDWSRHSGLFLDAYDRTTRWIEEHLRQNDSGLRAVLGTAHD</sequence>
<feature type="short sequence motif" description="DGA/G" evidence="9">
    <location>
        <begin position="629"/>
        <end position="631"/>
    </location>
</feature>
<dbReference type="InterPro" id="IPR000595">
    <property type="entry name" value="cNMP-bd_dom"/>
</dbReference>
<dbReference type="EMBL" id="CP062229">
    <property type="protein sequence ID" value="UVC17967.1"/>
    <property type="molecule type" value="Genomic_DNA"/>
</dbReference>
<evidence type="ECO:0000256" key="6">
    <source>
        <dbReference type="ARBA" id="ARBA00022989"/>
    </source>
</evidence>
<dbReference type="Pfam" id="PF00027">
    <property type="entry name" value="cNMP_binding"/>
    <property type="match status" value="1"/>
</dbReference>
<feature type="domain" description="PNPLA" evidence="12">
    <location>
        <begin position="481"/>
        <end position="642"/>
    </location>
</feature>
<dbReference type="SMART" id="SM00100">
    <property type="entry name" value="cNMP"/>
    <property type="match status" value="1"/>
</dbReference>
<evidence type="ECO:0000259" key="12">
    <source>
        <dbReference type="PROSITE" id="PS51635"/>
    </source>
</evidence>
<dbReference type="InterPro" id="IPR056556">
    <property type="entry name" value="NTE1_P-loop_dom"/>
</dbReference>
<dbReference type="RefSeq" id="WP_258122854.1">
    <property type="nucleotide sequence ID" value="NZ_CP062229.1"/>
</dbReference>
<keyword evidence="7 9" id="KW-0443">Lipid metabolism</keyword>
<keyword evidence="4 9" id="KW-0378">Hydrolase</keyword>
<gene>
    <name evidence="13" type="ORF">IHQ72_13265</name>
</gene>
<dbReference type="Pfam" id="PF01734">
    <property type="entry name" value="Patatin"/>
    <property type="match status" value="1"/>
</dbReference>
<feature type="short sequence motif" description="GXGXXG" evidence="9">
    <location>
        <begin position="485"/>
        <end position="490"/>
    </location>
</feature>
<keyword evidence="3" id="KW-0812">Transmembrane</keyword>
<dbReference type="InterPro" id="IPR014710">
    <property type="entry name" value="RmlC-like_jellyroll"/>
</dbReference>
<dbReference type="SUPFAM" id="SSF51206">
    <property type="entry name" value="cAMP-binding domain-like"/>
    <property type="match status" value="1"/>
</dbReference>
<evidence type="ECO:0000256" key="1">
    <source>
        <dbReference type="ARBA" id="ARBA00004370"/>
    </source>
</evidence>
<dbReference type="InterPro" id="IPR018490">
    <property type="entry name" value="cNMP-bd_dom_sf"/>
</dbReference>
<evidence type="ECO:0000256" key="8">
    <source>
        <dbReference type="ARBA" id="ARBA00023136"/>
    </source>
</evidence>
<feature type="region of interest" description="Disordered" evidence="10">
    <location>
        <begin position="78"/>
        <end position="104"/>
    </location>
</feature>
<evidence type="ECO:0000313" key="13">
    <source>
        <dbReference type="EMBL" id="UVC17967.1"/>
    </source>
</evidence>
<dbReference type="PROSITE" id="PS51635">
    <property type="entry name" value="PNPLA"/>
    <property type="match status" value="1"/>
</dbReference>
<dbReference type="SUPFAM" id="SSF52151">
    <property type="entry name" value="FabD/lysophospholipase-like"/>
    <property type="match status" value="1"/>
</dbReference>
<dbReference type="InterPro" id="IPR002641">
    <property type="entry name" value="PNPLA_dom"/>
</dbReference>
<evidence type="ECO:0000256" key="2">
    <source>
        <dbReference type="ARBA" id="ARBA00006636"/>
    </source>
</evidence>
<feature type="active site" description="Proton acceptor" evidence="9">
    <location>
        <position position="629"/>
    </location>
</feature>
<evidence type="ECO:0000256" key="3">
    <source>
        <dbReference type="ARBA" id="ARBA00022692"/>
    </source>
</evidence>
<name>A0ABY5R6U8_9HYPH</name>
<keyword evidence="5 9" id="KW-0442">Lipid degradation</keyword>
<dbReference type="Proteomes" id="UP001058098">
    <property type="component" value="Chromosome"/>
</dbReference>
<comment type="similarity">
    <text evidence="2">Belongs to the NTE family.</text>
</comment>
<reference evidence="13" key="1">
    <citation type="submission" date="2020-09" db="EMBL/GenBank/DDBJ databases">
        <title>Rhizobia associated with sainfoin plants.</title>
        <authorList>
            <person name="Asharfi S."/>
            <person name="Kuzmanovic N."/>
            <person name="Bunk B."/>
            <person name="Sproeer C."/>
            <person name="Becker M."/>
            <person name="Thuenen T."/>
        </authorList>
    </citation>
    <scope>NUCLEOTIDE SEQUENCE</scope>
    <source>
        <strain evidence="13">OM4</strain>
    </source>
</reference>
<feature type="domain" description="Cyclic nucleotide-binding" evidence="11">
    <location>
        <begin position="176"/>
        <end position="274"/>
    </location>
</feature>
<dbReference type="PROSITE" id="PS50042">
    <property type="entry name" value="CNMP_BINDING_3"/>
    <property type="match status" value="1"/>
</dbReference>
<dbReference type="Gene3D" id="3.40.1090.10">
    <property type="entry name" value="Cytosolic phospholipase A2 catalytic domain"/>
    <property type="match status" value="2"/>
</dbReference>
<keyword evidence="14" id="KW-1185">Reference proteome</keyword>
<evidence type="ECO:0000256" key="9">
    <source>
        <dbReference type="PROSITE-ProRule" id="PRU01161"/>
    </source>
</evidence>
<evidence type="ECO:0000313" key="14">
    <source>
        <dbReference type="Proteomes" id="UP001058098"/>
    </source>
</evidence>
<dbReference type="PANTHER" id="PTHR14226">
    <property type="entry name" value="NEUROPATHY TARGET ESTERASE/SWISS CHEESE D.MELANOGASTER"/>
    <property type="match status" value="1"/>
</dbReference>
<dbReference type="Gene3D" id="2.60.120.10">
    <property type="entry name" value="Jelly Rolls"/>
    <property type="match status" value="1"/>
</dbReference>
<dbReference type="InterPro" id="IPR050301">
    <property type="entry name" value="NTE"/>
</dbReference>
<evidence type="ECO:0000256" key="4">
    <source>
        <dbReference type="ARBA" id="ARBA00022801"/>
    </source>
</evidence>
<feature type="short sequence motif" description="GXSXG" evidence="9">
    <location>
        <begin position="512"/>
        <end position="516"/>
    </location>
</feature>
<evidence type="ECO:0000256" key="7">
    <source>
        <dbReference type="ARBA" id="ARBA00023098"/>
    </source>
</evidence>
<dbReference type="CDD" id="cd07205">
    <property type="entry name" value="Pat_PNPLA6_PNPLA7_NTE1_like"/>
    <property type="match status" value="1"/>
</dbReference>
<protein>
    <submittedName>
        <fullName evidence="13">Cyclic nucleotide-binding domain-containing protein</fullName>
    </submittedName>
</protein>
<dbReference type="PANTHER" id="PTHR14226:SF29">
    <property type="entry name" value="NEUROPATHY TARGET ESTERASE SWS"/>
    <property type="match status" value="1"/>
</dbReference>
<dbReference type="CDD" id="cd00038">
    <property type="entry name" value="CAP_ED"/>
    <property type="match status" value="1"/>
</dbReference>
<organism evidence="13 14">
    <name type="scientific">Mesorhizobium onobrychidis</name>
    <dbReference type="NCBI Taxonomy" id="2775404"/>
    <lineage>
        <taxon>Bacteria</taxon>
        <taxon>Pseudomonadati</taxon>
        <taxon>Pseudomonadota</taxon>
        <taxon>Alphaproteobacteria</taxon>
        <taxon>Hyphomicrobiales</taxon>
        <taxon>Phyllobacteriaceae</taxon>
        <taxon>Mesorhizobium</taxon>
    </lineage>
</organism>
<comment type="subcellular location">
    <subcellularLocation>
        <location evidence="1">Membrane</location>
    </subcellularLocation>
</comment>
<proteinExistence type="inferred from homology"/>
<feature type="active site" description="Nucleophile" evidence="9">
    <location>
        <position position="514"/>
    </location>
</feature>
<dbReference type="Pfam" id="PF24179">
    <property type="entry name" value="NTE_Ploop"/>
    <property type="match status" value="1"/>
</dbReference>
<evidence type="ECO:0000259" key="11">
    <source>
        <dbReference type="PROSITE" id="PS50042"/>
    </source>
</evidence>
<evidence type="ECO:0000256" key="10">
    <source>
        <dbReference type="SAM" id="MobiDB-lite"/>
    </source>
</evidence>